<evidence type="ECO:0000259" key="2">
    <source>
        <dbReference type="Pfam" id="PF21294"/>
    </source>
</evidence>
<protein>
    <recommendedName>
        <fullName evidence="2">Polysaccharide lyase 14 domain-containing protein</fullName>
    </recommendedName>
</protein>
<feature type="region of interest" description="Disordered" evidence="1">
    <location>
        <begin position="322"/>
        <end position="372"/>
    </location>
</feature>
<evidence type="ECO:0000256" key="1">
    <source>
        <dbReference type="SAM" id="MobiDB-lite"/>
    </source>
</evidence>
<dbReference type="Gene3D" id="2.60.120.200">
    <property type="match status" value="2"/>
</dbReference>
<dbReference type="PANTHER" id="PTHR40124:SF1">
    <property type="entry name" value="DISAGGREGATASE RELATED REPEAT PROTEIN"/>
    <property type="match status" value="1"/>
</dbReference>
<name>A0ABP1D5V8_9APHY</name>
<sequence length="504" mass="53396">MVLSLPCAVAILTSIPPSITPSSSVAPISTSLASATSSPQAVVTEIFTVTATVTEAPSTVTLSEPAQTVTEVITVPPSSATPYTQTTWSAPGQISDLKIFNISSFAYGQTNLRVVDGIPATASASGITAAAEPEGTPTTSNIPIWDNSSSVLELLYPANSINPGTEPQGGADFYATPLDLHDAQIIALEYSVFFPVDFDWVRAGKLPGVFGGHKGCSGGDDAQTCFSTRLMWRENGAGELYLYAPKDKQTASLCSTPPLSVCNADYGLSIGRGSFSFTPGAWTHVKQTISLNTPGQQNGGFQLHVNGNQAMQLSDVYYRDDFQPASPISDPLPDLDDAPAPPLVPDTPVSPPSPSIPEDPEPEPTDSGGGLLGGLLGGLGGLLYRVTNSPANQFLRLRDEISSVYFMPGTPAEEEVQPTFPSDDQPTTITTTFTQTVTTPAESPTMIFYESYVPQYSGESYGFVHSSKPAGFIGLFFSTFFGGHDARYATPRDQYAWFKDFAMS</sequence>
<keyword evidence="4" id="KW-1185">Reference proteome</keyword>
<dbReference type="Proteomes" id="UP001497453">
    <property type="component" value="Chromosome 3"/>
</dbReference>
<feature type="compositionally biased region" description="Pro residues" evidence="1">
    <location>
        <begin position="339"/>
        <end position="357"/>
    </location>
</feature>
<dbReference type="EMBL" id="OZ037946">
    <property type="protein sequence ID" value="CAL1703261.1"/>
    <property type="molecule type" value="Genomic_DNA"/>
</dbReference>
<organism evidence="3 4">
    <name type="scientific">Somion occarium</name>
    <dbReference type="NCBI Taxonomy" id="3059160"/>
    <lineage>
        <taxon>Eukaryota</taxon>
        <taxon>Fungi</taxon>
        <taxon>Dikarya</taxon>
        <taxon>Basidiomycota</taxon>
        <taxon>Agaricomycotina</taxon>
        <taxon>Agaricomycetes</taxon>
        <taxon>Polyporales</taxon>
        <taxon>Cerrenaceae</taxon>
        <taxon>Somion</taxon>
    </lineage>
</organism>
<dbReference type="PANTHER" id="PTHR40124">
    <property type="match status" value="1"/>
</dbReference>
<reference evidence="4" key="1">
    <citation type="submission" date="2024-04" db="EMBL/GenBank/DDBJ databases">
        <authorList>
            <person name="Shaw F."/>
            <person name="Minotto A."/>
        </authorList>
    </citation>
    <scope>NUCLEOTIDE SEQUENCE [LARGE SCALE GENOMIC DNA]</scope>
</reference>
<proteinExistence type="predicted"/>
<dbReference type="InterPro" id="IPR048958">
    <property type="entry name" value="Polysacc_lyase_14"/>
</dbReference>
<feature type="domain" description="Polysaccharide lyase 14" evidence="2">
    <location>
        <begin position="466"/>
        <end position="501"/>
    </location>
</feature>
<gene>
    <name evidence="3" type="ORF">GFSPODELE1_LOCUS4487</name>
</gene>
<accession>A0ABP1D5V8</accession>
<evidence type="ECO:0000313" key="4">
    <source>
        <dbReference type="Proteomes" id="UP001497453"/>
    </source>
</evidence>
<feature type="domain" description="Polysaccharide lyase 14" evidence="2">
    <location>
        <begin position="147"/>
        <end position="321"/>
    </location>
</feature>
<evidence type="ECO:0000313" key="3">
    <source>
        <dbReference type="EMBL" id="CAL1703261.1"/>
    </source>
</evidence>
<dbReference type="Pfam" id="PF21294">
    <property type="entry name" value="Polysacc_lyase_14"/>
    <property type="match status" value="2"/>
</dbReference>